<dbReference type="EMBL" id="CP001013">
    <property type="protein sequence ID" value="ACB34272.1"/>
    <property type="molecule type" value="Genomic_DNA"/>
</dbReference>
<gene>
    <name evidence="1" type="ordered locus">Lcho_2005</name>
</gene>
<proteinExistence type="predicted"/>
<dbReference type="STRING" id="395495.Lcho_2005"/>
<evidence type="ECO:0000313" key="2">
    <source>
        <dbReference type="Proteomes" id="UP000001693"/>
    </source>
</evidence>
<keyword evidence="2" id="KW-1185">Reference proteome</keyword>
<dbReference type="SUPFAM" id="SSF52172">
    <property type="entry name" value="CheY-like"/>
    <property type="match status" value="1"/>
</dbReference>
<name>B1Y1H3_LEPCP</name>
<dbReference type="InterPro" id="IPR011006">
    <property type="entry name" value="CheY-like_superfamily"/>
</dbReference>
<organism evidence="1 2">
    <name type="scientific">Leptothrix cholodnii (strain ATCC 51168 / LMG 8142 / SP-6)</name>
    <name type="common">Leptothrix discophora (strain SP-6)</name>
    <dbReference type="NCBI Taxonomy" id="395495"/>
    <lineage>
        <taxon>Bacteria</taxon>
        <taxon>Pseudomonadati</taxon>
        <taxon>Pseudomonadota</taxon>
        <taxon>Betaproteobacteria</taxon>
        <taxon>Burkholderiales</taxon>
        <taxon>Sphaerotilaceae</taxon>
        <taxon>Leptothrix</taxon>
    </lineage>
</organism>
<dbReference type="Gene3D" id="3.40.50.2300">
    <property type="match status" value="1"/>
</dbReference>
<dbReference type="eggNOG" id="COG0745">
    <property type="taxonomic scope" value="Bacteria"/>
</dbReference>
<dbReference type="AlphaFoldDB" id="B1Y1H3"/>
<accession>B1Y1H3</accession>
<sequence>MKILLLSDHSSLHMLLQHVLQGRTAEAQVWRTHALASALPYLRQEPEIEVVMLDIALCGWSRLATLVSTLRPCLGHRRLVLLVDALRDTALVRAHGVTVDLCLSKASGVTEMVERLLQSSRPPHIAPICLDLHFGPTVIHAPKASAEFTQLVW</sequence>
<reference evidence="1 2" key="1">
    <citation type="submission" date="2008-03" db="EMBL/GenBank/DDBJ databases">
        <title>Complete sequence of Leptothrix cholodnii SP-6.</title>
        <authorList>
            <consortium name="US DOE Joint Genome Institute"/>
            <person name="Copeland A."/>
            <person name="Lucas S."/>
            <person name="Lapidus A."/>
            <person name="Glavina del Rio T."/>
            <person name="Dalin E."/>
            <person name="Tice H."/>
            <person name="Bruce D."/>
            <person name="Goodwin L."/>
            <person name="Pitluck S."/>
            <person name="Chertkov O."/>
            <person name="Brettin T."/>
            <person name="Detter J.C."/>
            <person name="Han C."/>
            <person name="Kuske C.R."/>
            <person name="Schmutz J."/>
            <person name="Larimer F."/>
            <person name="Land M."/>
            <person name="Hauser L."/>
            <person name="Kyrpides N."/>
            <person name="Lykidis A."/>
            <person name="Emerson D."/>
            <person name="Richardson P."/>
        </authorList>
    </citation>
    <scope>NUCLEOTIDE SEQUENCE [LARGE SCALE GENOMIC DNA]</scope>
    <source>
        <strain evidence="2">ATCC 51168 / LMG 8142 / SP-6</strain>
    </source>
</reference>
<dbReference type="HOGENOM" id="CLU_1710996_0_0_4"/>
<dbReference type="Proteomes" id="UP000001693">
    <property type="component" value="Chromosome"/>
</dbReference>
<evidence type="ECO:0000313" key="1">
    <source>
        <dbReference type="EMBL" id="ACB34272.1"/>
    </source>
</evidence>
<dbReference type="KEGG" id="lch:Lcho_2005"/>
<protein>
    <recommendedName>
        <fullName evidence="3">Response regulator receiver protein</fullName>
    </recommendedName>
</protein>
<evidence type="ECO:0008006" key="3">
    <source>
        <dbReference type="Google" id="ProtNLM"/>
    </source>
</evidence>